<evidence type="ECO:0000256" key="2">
    <source>
        <dbReference type="ARBA" id="ARBA00023082"/>
    </source>
</evidence>
<dbReference type="Proteomes" id="UP000001349">
    <property type="component" value="Chromosome"/>
</dbReference>
<evidence type="ECO:0000259" key="5">
    <source>
        <dbReference type="PROSITE" id="PS50943"/>
    </source>
</evidence>
<dbReference type="CDD" id="cd06171">
    <property type="entry name" value="Sigma70_r4"/>
    <property type="match status" value="1"/>
</dbReference>
<keyword evidence="7" id="KW-1185">Reference proteome</keyword>
<dbReference type="eggNOG" id="COG1191">
    <property type="taxonomic scope" value="Bacteria"/>
</dbReference>
<dbReference type="InterPro" id="IPR013324">
    <property type="entry name" value="RNA_pol_sigma_r3/r4-like"/>
</dbReference>
<dbReference type="InterPro" id="IPR007624">
    <property type="entry name" value="RNA_pol_sigma70_r3"/>
</dbReference>
<dbReference type="EMBL" id="CP001348">
    <property type="protein sequence ID" value="ACL74785.1"/>
    <property type="molecule type" value="Genomic_DNA"/>
</dbReference>
<dbReference type="OrthoDB" id="9809557at2"/>
<evidence type="ECO:0000256" key="4">
    <source>
        <dbReference type="ARBA" id="ARBA00023163"/>
    </source>
</evidence>
<accession>B8I5W8</accession>
<evidence type="ECO:0000256" key="1">
    <source>
        <dbReference type="ARBA" id="ARBA00023015"/>
    </source>
</evidence>
<dbReference type="PROSITE" id="PS50943">
    <property type="entry name" value="HTH_CROC1"/>
    <property type="match status" value="1"/>
</dbReference>
<protein>
    <submittedName>
        <fullName evidence="6">RNA polymerase, sigma 28 subunit, Sig B/F/G subfamily</fullName>
    </submittedName>
</protein>
<dbReference type="SUPFAM" id="SSF88659">
    <property type="entry name" value="Sigma3 and sigma4 domains of RNA polymerase sigma factors"/>
    <property type="match status" value="2"/>
</dbReference>
<dbReference type="InterPro" id="IPR007627">
    <property type="entry name" value="RNA_pol_sigma70_r2"/>
</dbReference>
<proteinExistence type="predicted"/>
<dbReference type="Gene3D" id="1.20.140.160">
    <property type="match status" value="1"/>
</dbReference>
<name>B8I5W8_RUMCH</name>
<dbReference type="STRING" id="394503.Ccel_0400"/>
<evidence type="ECO:0000256" key="3">
    <source>
        <dbReference type="ARBA" id="ARBA00023125"/>
    </source>
</evidence>
<dbReference type="PANTHER" id="PTHR30385:SF4">
    <property type="entry name" value="RNA POLYMERASE SIGMA-E FACTOR"/>
    <property type="match status" value="1"/>
</dbReference>
<dbReference type="Pfam" id="PF04539">
    <property type="entry name" value="Sigma70_r3"/>
    <property type="match status" value="1"/>
</dbReference>
<dbReference type="KEGG" id="cce:Ccel_0400"/>
<dbReference type="GO" id="GO:0016987">
    <property type="term" value="F:sigma factor activity"/>
    <property type="evidence" value="ECO:0007669"/>
    <property type="project" value="UniProtKB-KW"/>
</dbReference>
<keyword evidence="4" id="KW-0804">Transcription</keyword>
<dbReference type="GO" id="GO:0003677">
    <property type="term" value="F:DNA binding"/>
    <property type="evidence" value="ECO:0007669"/>
    <property type="project" value="UniProtKB-KW"/>
</dbReference>
<evidence type="ECO:0000313" key="6">
    <source>
        <dbReference type="EMBL" id="ACL74785.1"/>
    </source>
</evidence>
<dbReference type="NCBIfam" id="TIGR02980">
    <property type="entry name" value="SigBFG"/>
    <property type="match status" value="1"/>
</dbReference>
<dbReference type="Pfam" id="PF04545">
    <property type="entry name" value="Sigma70_r4"/>
    <property type="match status" value="1"/>
</dbReference>
<organism evidence="6 7">
    <name type="scientific">Ruminiclostridium cellulolyticum (strain ATCC 35319 / DSM 5812 / JCM 6584 / H10)</name>
    <name type="common">Clostridium cellulolyticum</name>
    <dbReference type="NCBI Taxonomy" id="394503"/>
    <lineage>
        <taxon>Bacteria</taxon>
        <taxon>Bacillati</taxon>
        <taxon>Bacillota</taxon>
        <taxon>Clostridia</taxon>
        <taxon>Eubacteriales</taxon>
        <taxon>Oscillospiraceae</taxon>
        <taxon>Ruminiclostridium</taxon>
    </lineage>
</organism>
<dbReference type="InterPro" id="IPR014322">
    <property type="entry name" value="RNA_pol_sigma-B/F/G"/>
</dbReference>
<dbReference type="GO" id="GO:0006352">
    <property type="term" value="P:DNA-templated transcription initiation"/>
    <property type="evidence" value="ECO:0007669"/>
    <property type="project" value="InterPro"/>
</dbReference>
<keyword evidence="2" id="KW-0731">Sigma factor</keyword>
<dbReference type="AlphaFoldDB" id="B8I5W8"/>
<dbReference type="Pfam" id="PF04542">
    <property type="entry name" value="Sigma70_r2"/>
    <property type="match status" value="1"/>
</dbReference>
<reference evidence="6 7" key="1">
    <citation type="submission" date="2009-01" db="EMBL/GenBank/DDBJ databases">
        <title>Complete sequence of Clostridium cellulolyticum H10.</title>
        <authorList>
            <consortium name="US DOE Joint Genome Institute"/>
            <person name="Lucas S."/>
            <person name="Copeland A."/>
            <person name="Lapidus A."/>
            <person name="Glavina del Rio T."/>
            <person name="Dalin E."/>
            <person name="Tice H."/>
            <person name="Bruce D."/>
            <person name="Goodwin L."/>
            <person name="Pitluck S."/>
            <person name="Chertkov O."/>
            <person name="Saunders E."/>
            <person name="Brettin T."/>
            <person name="Detter J.C."/>
            <person name="Han C."/>
            <person name="Larimer F."/>
            <person name="Land M."/>
            <person name="Hauser L."/>
            <person name="Kyrpides N."/>
            <person name="Ivanova N."/>
            <person name="Zhou J."/>
            <person name="Richardson P."/>
        </authorList>
    </citation>
    <scope>NUCLEOTIDE SEQUENCE [LARGE SCALE GENOMIC DNA]</scope>
    <source>
        <strain evidence="7">ATCC 35319 / DSM 5812 / JCM 6584 / H10</strain>
    </source>
</reference>
<dbReference type="HOGENOM" id="CLU_014793_8_5_9"/>
<dbReference type="SUPFAM" id="SSF88946">
    <property type="entry name" value="Sigma2 domain of RNA polymerase sigma factors"/>
    <property type="match status" value="1"/>
</dbReference>
<dbReference type="NCBIfam" id="TIGR02937">
    <property type="entry name" value="sigma70-ECF"/>
    <property type="match status" value="1"/>
</dbReference>
<dbReference type="InterPro" id="IPR001387">
    <property type="entry name" value="Cro/C1-type_HTH"/>
</dbReference>
<dbReference type="InterPro" id="IPR007630">
    <property type="entry name" value="RNA_pol_sigma70_r4"/>
</dbReference>
<evidence type="ECO:0000313" key="7">
    <source>
        <dbReference type="Proteomes" id="UP000001349"/>
    </source>
</evidence>
<gene>
    <name evidence="6" type="ordered locus">Ccel_0400</name>
</gene>
<dbReference type="InterPro" id="IPR013325">
    <property type="entry name" value="RNA_pol_sigma_r2"/>
</dbReference>
<dbReference type="RefSeq" id="WP_012634848.1">
    <property type="nucleotide sequence ID" value="NC_011898.1"/>
</dbReference>
<dbReference type="PANTHER" id="PTHR30385">
    <property type="entry name" value="SIGMA FACTOR F FLAGELLAR"/>
    <property type="match status" value="1"/>
</dbReference>
<dbReference type="Gene3D" id="1.20.120.1810">
    <property type="match status" value="1"/>
</dbReference>
<dbReference type="InterPro" id="IPR014284">
    <property type="entry name" value="RNA_pol_sigma-70_dom"/>
</dbReference>
<keyword evidence="1" id="KW-0805">Transcription regulation</keyword>
<feature type="domain" description="HTH cro/C1-type" evidence="5">
    <location>
        <begin position="215"/>
        <end position="238"/>
    </location>
</feature>
<sequence>MENKTQNTLNYDEVQLFSQYISTGNLEYRNEIVSNYLSLAEYLSKKFLNRGVDFDDIYQVACLALINAVERFSPDKGVKFISFATPTILGEIKRFFRDKSTTIKIPRRIYESRQGVNKARDELTQKLSRVPRADEIAEYMGIPVETVLEIIEAGSSTIVKSLDQTINQDNDAELGDTLGYDEKTYEMIDNKDFLEKVLISFNDVERQFVTYRYIQNKTQKQIAEILGVSQMYVSRMERKILDKFRKYLK</sequence>
<keyword evidence="3" id="KW-0238">DNA-binding</keyword>